<dbReference type="RefSeq" id="WP_104982925.1">
    <property type="nucleotide sequence ID" value="NZ_CP012673.1"/>
</dbReference>
<reference evidence="1 2" key="1">
    <citation type="submission" date="2015-09" db="EMBL/GenBank/DDBJ databases">
        <title>Sorangium comparison.</title>
        <authorList>
            <person name="Zaburannyi N."/>
            <person name="Bunk B."/>
            <person name="Overmann J."/>
            <person name="Mueller R."/>
        </authorList>
    </citation>
    <scope>NUCLEOTIDE SEQUENCE [LARGE SCALE GENOMIC DNA]</scope>
    <source>
        <strain evidence="1 2">So ce26</strain>
    </source>
</reference>
<dbReference type="AlphaFoldDB" id="A0A2L0EYQ2"/>
<dbReference type="OrthoDB" id="9787207at2"/>
<dbReference type="PANTHER" id="PTHR30528">
    <property type="entry name" value="CYTOPLASMIC PROTEIN"/>
    <property type="match status" value="1"/>
</dbReference>
<dbReference type="EMBL" id="CP012673">
    <property type="protein sequence ID" value="AUX44395.1"/>
    <property type="molecule type" value="Genomic_DNA"/>
</dbReference>
<dbReference type="Proteomes" id="UP000238348">
    <property type="component" value="Chromosome"/>
</dbReference>
<organism evidence="1 2">
    <name type="scientific">Sorangium cellulosum</name>
    <name type="common">Polyangium cellulosum</name>
    <dbReference type="NCBI Taxonomy" id="56"/>
    <lineage>
        <taxon>Bacteria</taxon>
        <taxon>Pseudomonadati</taxon>
        <taxon>Myxococcota</taxon>
        <taxon>Polyangia</taxon>
        <taxon>Polyangiales</taxon>
        <taxon>Polyangiaceae</taxon>
        <taxon>Sorangium</taxon>
    </lineage>
</organism>
<gene>
    <name evidence="1" type="ORF">SOCE26_058590</name>
</gene>
<dbReference type="Pfam" id="PF06224">
    <property type="entry name" value="AlkZ-like"/>
    <property type="match status" value="1"/>
</dbReference>
<dbReference type="InterPro" id="IPR009351">
    <property type="entry name" value="AlkZ-like"/>
</dbReference>
<dbReference type="PANTHER" id="PTHR30528:SF0">
    <property type="entry name" value="CYTOPLASMIC PROTEIN"/>
    <property type="match status" value="1"/>
</dbReference>
<protein>
    <recommendedName>
        <fullName evidence="3">Cytoplasmic protein</fullName>
    </recommendedName>
</protein>
<name>A0A2L0EYQ2_SORCE</name>
<accession>A0A2L0EYQ2</accession>
<sequence>MPKPPPAVVISPEEARVYLVGQLGLAAGELPAGGEGIRALIRRLRCIQLDPLDVIGTNADLVALARVDGITRGDVYRHLFPGHAFEHFAKERCLLPAEAFPYYRERAAETPWWRVAERLRRLPERVIEEVLAEVEARGPVSARELTDHGAVQPLDWSGWKGTGRATAMALEVLWTRCQVVVCGRARRGSGGRDEKRYDVPRRALPQLDHEAGAPGDLARWALLDRVEAAGLLSRAGGAHWSALSGVRTSALPDELVREGQLEEVEIAGSSRRFLAPRGFRGRGFPPVDDRLRILGPLDPLLWDRGLVKHIFGFEYVWEVYKPESERRWGWYVCPLLHRGRLVGRIDARVEGDVLRVDRIFREKGVPLDDDALDEALRRHAAACGAARVRRPRRGRAR</sequence>
<proteinExistence type="predicted"/>
<evidence type="ECO:0008006" key="3">
    <source>
        <dbReference type="Google" id="ProtNLM"/>
    </source>
</evidence>
<evidence type="ECO:0000313" key="2">
    <source>
        <dbReference type="Proteomes" id="UP000238348"/>
    </source>
</evidence>
<evidence type="ECO:0000313" key="1">
    <source>
        <dbReference type="EMBL" id="AUX44395.1"/>
    </source>
</evidence>